<evidence type="ECO:0000259" key="13">
    <source>
        <dbReference type="Pfam" id="PF02929"/>
    </source>
</evidence>
<evidence type="ECO:0000256" key="2">
    <source>
        <dbReference type="ARBA" id="ARBA00001913"/>
    </source>
</evidence>
<dbReference type="Gene3D" id="3.20.20.80">
    <property type="entry name" value="Glycosidases"/>
    <property type="match status" value="1"/>
</dbReference>
<dbReference type="SUPFAM" id="SSF49785">
    <property type="entry name" value="Galactose-binding domain-like"/>
    <property type="match status" value="1"/>
</dbReference>
<evidence type="ECO:0000256" key="5">
    <source>
        <dbReference type="ARBA" id="ARBA00012756"/>
    </source>
</evidence>
<dbReference type="Proteomes" id="UP000199679">
    <property type="component" value="Chromosome I"/>
</dbReference>
<dbReference type="InterPro" id="IPR008979">
    <property type="entry name" value="Galactose-bd-like_sf"/>
</dbReference>
<dbReference type="AlphaFoldDB" id="A0A1H1ZSQ9"/>
<dbReference type="GO" id="GO:0009341">
    <property type="term" value="C:beta-galactosidase complex"/>
    <property type="evidence" value="ECO:0007669"/>
    <property type="project" value="InterPro"/>
</dbReference>
<dbReference type="InterPro" id="IPR017853">
    <property type="entry name" value="GH"/>
</dbReference>
<dbReference type="Gene3D" id="2.60.120.260">
    <property type="entry name" value="Galactose-binding domain-like"/>
    <property type="match status" value="1"/>
</dbReference>
<dbReference type="EMBL" id="LT629740">
    <property type="protein sequence ID" value="SDT36690.1"/>
    <property type="molecule type" value="Genomic_DNA"/>
</dbReference>
<evidence type="ECO:0000313" key="14">
    <source>
        <dbReference type="EMBL" id="SDT36690.1"/>
    </source>
</evidence>
<dbReference type="InterPro" id="IPR006103">
    <property type="entry name" value="Glyco_hydro_2_cat"/>
</dbReference>
<dbReference type="InterPro" id="IPR004199">
    <property type="entry name" value="B-gal_small/dom_5"/>
</dbReference>
<dbReference type="Gene3D" id="2.60.40.10">
    <property type="entry name" value="Immunoglobulins"/>
    <property type="match status" value="1"/>
</dbReference>
<evidence type="ECO:0000259" key="11">
    <source>
        <dbReference type="Pfam" id="PF02836"/>
    </source>
</evidence>
<dbReference type="InterPro" id="IPR006104">
    <property type="entry name" value="Glyco_hydro_2_N"/>
</dbReference>
<evidence type="ECO:0000313" key="15">
    <source>
        <dbReference type="Proteomes" id="UP000199679"/>
    </source>
</evidence>
<gene>
    <name evidence="14" type="ORF">SAMN05216490_3233</name>
</gene>
<dbReference type="Pfam" id="PF00703">
    <property type="entry name" value="Glyco_hydro_2"/>
    <property type="match status" value="1"/>
</dbReference>
<feature type="domain" description="Glycoside hydrolase family 2 catalytic" evidence="11">
    <location>
        <begin position="300"/>
        <end position="509"/>
    </location>
</feature>
<dbReference type="InterPro" id="IPR036156">
    <property type="entry name" value="Beta-gal/glucu_dom_sf"/>
</dbReference>
<dbReference type="Pfam" id="PF02836">
    <property type="entry name" value="Glyco_hydro_2_C"/>
    <property type="match status" value="1"/>
</dbReference>
<dbReference type="GO" id="GO:0004565">
    <property type="term" value="F:beta-galactosidase activity"/>
    <property type="evidence" value="ECO:0007669"/>
    <property type="project" value="UniProtKB-EC"/>
</dbReference>
<keyword evidence="7" id="KW-0106">Calcium</keyword>
<dbReference type="OrthoDB" id="9801077at2"/>
<keyword evidence="8" id="KW-0326">Glycosidase</keyword>
<dbReference type="InterPro" id="IPR006101">
    <property type="entry name" value="Glyco_hydro_2"/>
</dbReference>
<feature type="domain" description="Beta galactosidase small chain/" evidence="13">
    <location>
        <begin position="735"/>
        <end position="877"/>
    </location>
</feature>
<dbReference type="InterPro" id="IPR013783">
    <property type="entry name" value="Ig-like_fold"/>
</dbReference>
<comment type="subunit">
    <text evidence="4">Monomer.</text>
</comment>
<evidence type="ECO:0000256" key="8">
    <source>
        <dbReference type="ARBA" id="ARBA00023295"/>
    </source>
</evidence>
<evidence type="ECO:0000256" key="6">
    <source>
        <dbReference type="ARBA" id="ARBA00022801"/>
    </source>
</evidence>
<evidence type="ECO:0000259" key="10">
    <source>
        <dbReference type="Pfam" id="PF00703"/>
    </source>
</evidence>
<evidence type="ECO:0000256" key="9">
    <source>
        <dbReference type="ARBA" id="ARBA00032230"/>
    </source>
</evidence>
<dbReference type="InterPro" id="IPR014718">
    <property type="entry name" value="GH-type_carb-bd"/>
</dbReference>
<dbReference type="SUPFAM" id="SSF49303">
    <property type="entry name" value="beta-Galactosidase/glucuronidase domain"/>
    <property type="match status" value="1"/>
</dbReference>
<proteinExistence type="inferred from homology"/>
<dbReference type="STRING" id="652787.SAMN05216490_3233"/>
<protein>
    <recommendedName>
        <fullName evidence="5">beta-galactosidase</fullName>
        <ecNumber evidence="5">3.2.1.23</ecNumber>
    </recommendedName>
    <alternativeName>
        <fullName evidence="9">Lactase</fullName>
    </alternativeName>
</protein>
<dbReference type="EC" id="3.2.1.23" evidence="5"/>
<dbReference type="Pfam" id="PF02837">
    <property type="entry name" value="Glyco_hydro_2_N"/>
    <property type="match status" value="1"/>
</dbReference>
<organism evidence="14 15">
    <name type="scientific">Mucilaginibacter mallensis</name>
    <dbReference type="NCBI Taxonomy" id="652787"/>
    <lineage>
        <taxon>Bacteria</taxon>
        <taxon>Pseudomonadati</taxon>
        <taxon>Bacteroidota</taxon>
        <taxon>Sphingobacteriia</taxon>
        <taxon>Sphingobacteriales</taxon>
        <taxon>Sphingobacteriaceae</taxon>
        <taxon>Mucilaginibacter</taxon>
    </lineage>
</organism>
<feature type="domain" description="Glycoside hydrolase family 2 immunoglobulin-like beta-sandwich" evidence="10">
    <location>
        <begin position="197"/>
        <end position="291"/>
    </location>
</feature>
<dbReference type="SUPFAM" id="SSF74650">
    <property type="entry name" value="Galactose mutarotase-like"/>
    <property type="match status" value="1"/>
</dbReference>
<keyword evidence="6" id="KW-0378">Hydrolase</keyword>
<dbReference type="PANTHER" id="PTHR46323:SF2">
    <property type="entry name" value="BETA-GALACTOSIDASE"/>
    <property type="match status" value="1"/>
</dbReference>
<dbReference type="SUPFAM" id="SSF51445">
    <property type="entry name" value="(Trans)glycosidases"/>
    <property type="match status" value="1"/>
</dbReference>
<comment type="catalytic activity">
    <reaction evidence="1">
        <text>Hydrolysis of terminal non-reducing beta-D-galactose residues in beta-D-galactosides.</text>
        <dbReference type="EC" id="3.2.1.23"/>
    </reaction>
</comment>
<dbReference type="InterPro" id="IPR050347">
    <property type="entry name" value="Bact_Beta-galactosidase"/>
</dbReference>
<dbReference type="Gene3D" id="2.70.98.10">
    <property type="match status" value="1"/>
</dbReference>
<dbReference type="InterPro" id="IPR006102">
    <property type="entry name" value="Ig-like_GH2"/>
</dbReference>
<keyword evidence="15" id="KW-1185">Reference proteome</keyword>
<evidence type="ECO:0000256" key="3">
    <source>
        <dbReference type="ARBA" id="ARBA00007401"/>
    </source>
</evidence>
<dbReference type="InterPro" id="IPR011013">
    <property type="entry name" value="Gal_mutarotase_sf_dom"/>
</dbReference>
<evidence type="ECO:0000256" key="7">
    <source>
        <dbReference type="ARBA" id="ARBA00022837"/>
    </source>
</evidence>
<comment type="cofactor">
    <cofactor evidence="2">
        <name>Ca(2+)</name>
        <dbReference type="ChEBI" id="CHEBI:29108"/>
    </cofactor>
</comment>
<dbReference type="Pfam" id="PF02929">
    <property type="entry name" value="Bgal_small_N"/>
    <property type="match status" value="1"/>
</dbReference>
<dbReference type="GO" id="GO:0005990">
    <property type="term" value="P:lactose catabolic process"/>
    <property type="evidence" value="ECO:0007669"/>
    <property type="project" value="TreeGrafter"/>
</dbReference>
<dbReference type="PRINTS" id="PR00132">
    <property type="entry name" value="GLHYDRLASE2"/>
</dbReference>
<evidence type="ECO:0000259" key="12">
    <source>
        <dbReference type="Pfam" id="PF02837"/>
    </source>
</evidence>
<evidence type="ECO:0000256" key="4">
    <source>
        <dbReference type="ARBA" id="ARBA00011245"/>
    </source>
</evidence>
<dbReference type="PANTHER" id="PTHR46323">
    <property type="entry name" value="BETA-GALACTOSIDASE"/>
    <property type="match status" value="1"/>
</dbReference>
<name>A0A1H1ZSQ9_MUCMA</name>
<dbReference type="GO" id="GO:0030246">
    <property type="term" value="F:carbohydrate binding"/>
    <property type="evidence" value="ECO:0007669"/>
    <property type="project" value="InterPro"/>
</dbReference>
<dbReference type="RefSeq" id="WP_091375042.1">
    <property type="nucleotide sequence ID" value="NZ_LT629740.1"/>
</dbReference>
<evidence type="ECO:0000256" key="1">
    <source>
        <dbReference type="ARBA" id="ARBA00001412"/>
    </source>
</evidence>
<accession>A0A1H1ZSQ9</accession>
<feature type="domain" description="Glycosyl hydrolases family 2 sugar binding" evidence="12">
    <location>
        <begin position="58"/>
        <end position="185"/>
    </location>
</feature>
<reference evidence="14 15" key="1">
    <citation type="submission" date="2016-10" db="EMBL/GenBank/DDBJ databases">
        <authorList>
            <person name="de Groot N.N."/>
        </authorList>
    </citation>
    <scope>NUCLEOTIDE SEQUENCE [LARGE SCALE GENOMIC DNA]</scope>
    <source>
        <strain evidence="14 15">MP1X4</strain>
    </source>
</reference>
<sequence>MKLFYITLSIIYGFLLPGSLLKANAQTTQIMYLSGTDKDHTVTWDFFCTTGRNSGHWDKIQVPSNWELQGFGTYNYFQDTKNPDEQGLYKHHFNIDAAWNRKKIFIVFEGAMTDTKVMINGQLAGPIHQGGYYRFKYDITNLVKSGDNLLEVTVSKKSENASINLAERRADFWQFGGIFRPVYLEIVPHNYIDHLALDAKGDGSLRVNVFAPESKGDDKITAEVQTLAGQKVGEAIVAKAVAGEYPTILQGNFKNIVAWNPEFPRLYNLIISLEDANGITIHQIKQRFGFRTMELRLHDGIYVNGKKVILKGVNRHSEWPESGRTLSKVLSIMDVNLMKDMNMNAVRMSHYPPDQHFLDVCDSLGMFVLDELTGWQNKYDTVVGKKLVKEMVVRDVNHPSIIFWDNGNEGGWNTALDDQFKIYDPQNRVVLHPWEKFNGTDTRHYPDYNYVVNSALYGNDVFFPTEFMHGNYDGGAGAGLEDFWNAILKHHYGAGGFIWVFADGGIRRVDQDSTMDTANDSAPDGILGPHREKEGSFYTIKELWSPIAIDRKIISPVFDGNLSIENRYIYTNLNQCKFFWKLVKFPPPTENSVKYETIAQGQTPSPLLSPGEKGYLHIDLPHDWQTADALYLTAIDPHGREVFTWTWPIKLPDQVKKPGNHSLASKITVEDSATSLIVNASGIKCFFNKANGQLQKVMNNKGEISLTGPVEAGFDHKLVQLKSYAEGANYIIEPVYEGDTYFNVKWIFAPGKAVELQYQYTLEKRWSQQTGVDFSGITFNYPEEKITGMKWLGRGPYRVWKNRMKGQQFGVWHKNYNNSITGASWNYPEFKGYHADLYWVVIENKESPFTVYTDDESIFLQMLKPDHSKYEHESLKAAFPEGDIGFLNSIAPIGTRFQDPSLLGPQSQKNIQLNYGIVKGTLWFDFR</sequence>
<comment type="similarity">
    <text evidence="3">Belongs to the glycosyl hydrolase 2 family.</text>
</comment>